<keyword evidence="3" id="KW-1185">Reference proteome</keyword>
<feature type="region of interest" description="Disordered" evidence="1">
    <location>
        <begin position="30"/>
        <end position="51"/>
    </location>
</feature>
<comment type="caution">
    <text evidence="2">The sequence shown here is derived from an EMBL/GenBank/DDBJ whole genome shotgun (WGS) entry which is preliminary data.</text>
</comment>
<gene>
    <name evidence="2" type="ORF">EYF80_060140</name>
</gene>
<evidence type="ECO:0000313" key="3">
    <source>
        <dbReference type="Proteomes" id="UP000314294"/>
    </source>
</evidence>
<dbReference type="EMBL" id="SRLO01005310">
    <property type="protein sequence ID" value="TNN29710.1"/>
    <property type="molecule type" value="Genomic_DNA"/>
</dbReference>
<protein>
    <submittedName>
        <fullName evidence="2">Uncharacterized protein</fullName>
    </submittedName>
</protein>
<accession>A0A4Z2EMB7</accession>
<proteinExistence type="predicted"/>
<evidence type="ECO:0000313" key="2">
    <source>
        <dbReference type="EMBL" id="TNN29710.1"/>
    </source>
</evidence>
<organism evidence="2 3">
    <name type="scientific">Liparis tanakae</name>
    <name type="common">Tanaka's snailfish</name>
    <dbReference type="NCBI Taxonomy" id="230148"/>
    <lineage>
        <taxon>Eukaryota</taxon>
        <taxon>Metazoa</taxon>
        <taxon>Chordata</taxon>
        <taxon>Craniata</taxon>
        <taxon>Vertebrata</taxon>
        <taxon>Euteleostomi</taxon>
        <taxon>Actinopterygii</taxon>
        <taxon>Neopterygii</taxon>
        <taxon>Teleostei</taxon>
        <taxon>Neoteleostei</taxon>
        <taxon>Acanthomorphata</taxon>
        <taxon>Eupercaria</taxon>
        <taxon>Perciformes</taxon>
        <taxon>Cottioidei</taxon>
        <taxon>Cottales</taxon>
        <taxon>Liparidae</taxon>
        <taxon>Liparis</taxon>
    </lineage>
</organism>
<name>A0A4Z2EMB7_9TELE</name>
<sequence>MEIRWSRCKEPCSCCRGLLEQDASLLQRDSDVAPEVRASADDDSSPDYTVRPNIKIHNIGELLKTPRQIIDR</sequence>
<dbReference type="AlphaFoldDB" id="A0A4Z2EMB7"/>
<reference evidence="2 3" key="1">
    <citation type="submission" date="2019-03" db="EMBL/GenBank/DDBJ databases">
        <title>First draft genome of Liparis tanakae, snailfish: a comprehensive survey of snailfish specific genes.</title>
        <authorList>
            <person name="Kim W."/>
            <person name="Song I."/>
            <person name="Jeong J.-H."/>
            <person name="Kim D."/>
            <person name="Kim S."/>
            <person name="Ryu S."/>
            <person name="Song J.Y."/>
            <person name="Lee S.K."/>
        </authorList>
    </citation>
    <scope>NUCLEOTIDE SEQUENCE [LARGE SCALE GENOMIC DNA]</scope>
    <source>
        <tissue evidence="2">Muscle</tissue>
    </source>
</reference>
<dbReference type="Proteomes" id="UP000314294">
    <property type="component" value="Unassembled WGS sequence"/>
</dbReference>
<evidence type="ECO:0000256" key="1">
    <source>
        <dbReference type="SAM" id="MobiDB-lite"/>
    </source>
</evidence>